<comment type="caution">
    <text evidence="4">The sequence shown here is derived from an EMBL/GenBank/DDBJ whole genome shotgun (WGS) entry which is preliminary data.</text>
</comment>
<dbReference type="InterPro" id="IPR036388">
    <property type="entry name" value="WH-like_DNA-bd_sf"/>
</dbReference>
<dbReference type="Proteomes" id="UP000095094">
    <property type="component" value="Unassembled WGS sequence"/>
</dbReference>
<evidence type="ECO:0000256" key="2">
    <source>
        <dbReference type="ARBA" id="ARBA00023163"/>
    </source>
</evidence>
<keyword evidence="5" id="KW-1185">Reference proteome</keyword>
<evidence type="ECO:0000313" key="4">
    <source>
        <dbReference type="EMBL" id="OEG18984.1"/>
    </source>
</evidence>
<reference evidence="5" key="1">
    <citation type="submission" date="2016-09" db="EMBL/GenBank/DDBJ databases">
        <authorList>
            <person name="Gulvik C.A."/>
        </authorList>
    </citation>
    <scope>NUCLEOTIDE SEQUENCE [LARGE SCALE GENOMIC DNA]</scope>
    <source>
        <strain evidence="5">LMG 8895</strain>
    </source>
</reference>
<feature type="domain" description="Mga helix-turn-helix" evidence="3">
    <location>
        <begin position="87"/>
        <end position="161"/>
    </location>
</feature>
<dbReference type="EMBL" id="MIJY01000004">
    <property type="protein sequence ID" value="OEG18984.1"/>
    <property type="molecule type" value="Genomic_DNA"/>
</dbReference>
<dbReference type="InterPro" id="IPR050661">
    <property type="entry name" value="BglG_antiterminators"/>
</dbReference>
<proteinExistence type="predicted"/>
<dbReference type="PANTHER" id="PTHR30185:SF13">
    <property type="entry name" value="LICABCH OPERON REGULATOR-RELATED"/>
    <property type="match status" value="1"/>
</dbReference>
<dbReference type="RefSeq" id="WP_069662442.1">
    <property type="nucleotide sequence ID" value="NZ_JBHUJJ010000001.1"/>
</dbReference>
<dbReference type="Gene3D" id="1.10.10.10">
    <property type="entry name" value="Winged helix-like DNA-binding domain superfamily/Winged helix DNA-binding domain"/>
    <property type="match status" value="1"/>
</dbReference>
<keyword evidence="1" id="KW-0805">Transcription regulation</keyword>
<protein>
    <submittedName>
        <fullName evidence="4">M protein trans-acting positive regulator</fullName>
    </submittedName>
</protein>
<keyword evidence="2" id="KW-0804">Transcription</keyword>
<evidence type="ECO:0000313" key="5">
    <source>
        <dbReference type="Proteomes" id="UP000095094"/>
    </source>
</evidence>
<sequence length="502" mass="59120">MLYEQLMMDSGVLTKFNLFKRITQINQSDLSITQLSEEKSLNYQQTFIILNDINNDLKKIMKTHPSILKKAGKIDSTKLLVTIDEYRYFLLKKSVPFQFILYLLNHETPSVDDFCERYFVSRSTVSRKMLPLKKHVKQFNLRFGYTEANLIGDERSVRVALFNALWLGTRGTSWPFESVAFEDAERLALAFAEYFPLSRTYLGAKELTYFAAIFLCRTRKKFFVPYDDCYDFLMMDNPYYDFERLNKELGPAQALSEEHSKGESSFIFFLAHYAPFYTLDDDPSLFQTLHDFTTRPNLVYELVQEFLEYAKSNIFIEDTESLDNPIIVGNLLNVMFTFYALRQPFPSLERLVEAPKTRSKANKFLETKIQQFFDEQAQHTGRKFIYTIKKPLVHSFKNVLLPIYDKPKYSEHLKVGVAFEHSFLLVSRIYQFLNDLGFVDAAPYKEEMNDEYDLVISSSLLPRRKTPDLPLYFWDLSYKEDELSDLYRVLQKLFEKKNIVQD</sequence>
<dbReference type="OrthoDB" id="2188960at2"/>
<dbReference type="Pfam" id="PF05043">
    <property type="entry name" value="Mga"/>
    <property type="match status" value="1"/>
</dbReference>
<dbReference type="InterPro" id="IPR007737">
    <property type="entry name" value="Mga_HTH"/>
</dbReference>
<dbReference type="PANTHER" id="PTHR30185">
    <property type="entry name" value="CRYPTIC BETA-GLUCOSIDE BGL OPERON ANTITERMINATOR"/>
    <property type="match status" value="1"/>
</dbReference>
<accession>A0A1E5H286</accession>
<dbReference type="PATRIC" id="fig|332950.4.peg.939"/>
<evidence type="ECO:0000259" key="3">
    <source>
        <dbReference type="Pfam" id="PF05043"/>
    </source>
</evidence>
<dbReference type="AlphaFoldDB" id="A0A1E5H286"/>
<name>A0A1E5H286_9ENTE</name>
<gene>
    <name evidence="4" type="ORF">BCR25_15435</name>
</gene>
<evidence type="ECO:0000256" key="1">
    <source>
        <dbReference type="ARBA" id="ARBA00023015"/>
    </source>
</evidence>
<organism evidence="4 5">
    <name type="scientific">Enterococcus termitis</name>
    <dbReference type="NCBI Taxonomy" id="332950"/>
    <lineage>
        <taxon>Bacteria</taxon>
        <taxon>Bacillati</taxon>
        <taxon>Bacillota</taxon>
        <taxon>Bacilli</taxon>
        <taxon>Lactobacillales</taxon>
        <taxon>Enterococcaceae</taxon>
        <taxon>Enterococcus</taxon>
    </lineage>
</organism>